<name>A0AC60PKZ9_IXOPE</name>
<organism evidence="1 2">
    <name type="scientific">Ixodes persulcatus</name>
    <name type="common">Taiga tick</name>
    <dbReference type="NCBI Taxonomy" id="34615"/>
    <lineage>
        <taxon>Eukaryota</taxon>
        <taxon>Metazoa</taxon>
        <taxon>Ecdysozoa</taxon>
        <taxon>Arthropoda</taxon>
        <taxon>Chelicerata</taxon>
        <taxon>Arachnida</taxon>
        <taxon>Acari</taxon>
        <taxon>Parasitiformes</taxon>
        <taxon>Ixodida</taxon>
        <taxon>Ixodoidea</taxon>
        <taxon>Ixodidae</taxon>
        <taxon>Ixodinae</taxon>
        <taxon>Ixodes</taxon>
    </lineage>
</organism>
<keyword evidence="2" id="KW-1185">Reference proteome</keyword>
<feature type="non-terminal residue" evidence="1">
    <location>
        <position position="158"/>
    </location>
</feature>
<feature type="non-terminal residue" evidence="1">
    <location>
        <position position="1"/>
    </location>
</feature>
<evidence type="ECO:0000313" key="2">
    <source>
        <dbReference type="Proteomes" id="UP000805193"/>
    </source>
</evidence>
<dbReference type="Proteomes" id="UP000805193">
    <property type="component" value="Unassembled WGS sequence"/>
</dbReference>
<proteinExistence type="predicted"/>
<gene>
    <name evidence="1" type="ORF">HPB47_003113</name>
</gene>
<evidence type="ECO:0000313" key="1">
    <source>
        <dbReference type="EMBL" id="KAG0420982.1"/>
    </source>
</evidence>
<sequence>ESTVHNTTRCGTRSIVRESKFIVGGRRAKMGEFPWMVALRFREVPIQFCGGSLIKADIVLTAAHCLDTYELIDVRADAGMIDIRKVGGPYHQARLPARFILHEDYNKSSDNNDIALIKLRRPFNISRSRGMIGTICLTRKPVDYMKPIEVAGWGYLRE</sequence>
<comment type="caution">
    <text evidence="1">The sequence shown here is derived from an EMBL/GenBank/DDBJ whole genome shotgun (WGS) entry which is preliminary data.</text>
</comment>
<reference evidence="1 2" key="1">
    <citation type="journal article" date="2020" name="Cell">
        <title>Large-Scale Comparative Analyses of Tick Genomes Elucidate Their Genetic Diversity and Vector Capacities.</title>
        <authorList>
            <consortium name="Tick Genome and Microbiome Consortium (TIGMIC)"/>
            <person name="Jia N."/>
            <person name="Wang J."/>
            <person name="Shi W."/>
            <person name="Du L."/>
            <person name="Sun Y."/>
            <person name="Zhan W."/>
            <person name="Jiang J.F."/>
            <person name="Wang Q."/>
            <person name="Zhang B."/>
            <person name="Ji P."/>
            <person name="Bell-Sakyi L."/>
            <person name="Cui X.M."/>
            <person name="Yuan T.T."/>
            <person name="Jiang B.G."/>
            <person name="Yang W.F."/>
            <person name="Lam T.T."/>
            <person name="Chang Q.C."/>
            <person name="Ding S.J."/>
            <person name="Wang X.J."/>
            <person name="Zhu J.G."/>
            <person name="Ruan X.D."/>
            <person name="Zhao L."/>
            <person name="Wei J.T."/>
            <person name="Ye R.Z."/>
            <person name="Que T.C."/>
            <person name="Du C.H."/>
            <person name="Zhou Y.H."/>
            <person name="Cheng J.X."/>
            <person name="Dai P.F."/>
            <person name="Guo W.B."/>
            <person name="Han X.H."/>
            <person name="Huang E.J."/>
            <person name="Li L.F."/>
            <person name="Wei W."/>
            <person name="Gao Y.C."/>
            <person name="Liu J.Z."/>
            <person name="Shao H.Z."/>
            <person name="Wang X."/>
            <person name="Wang C.C."/>
            <person name="Yang T.C."/>
            <person name="Huo Q.B."/>
            <person name="Li W."/>
            <person name="Chen H.Y."/>
            <person name="Chen S.E."/>
            <person name="Zhou L.G."/>
            <person name="Ni X.B."/>
            <person name="Tian J.H."/>
            <person name="Sheng Y."/>
            <person name="Liu T."/>
            <person name="Pan Y.S."/>
            <person name="Xia L.Y."/>
            <person name="Li J."/>
            <person name="Zhao F."/>
            <person name="Cao W.C."/>
        </authorList>
    </citation>
    <scope>NUCLEOTIDE SEQUENCE [LARGE SCALE GENOMIC DNA]</scope>
    <source>
        <strain evidence="1">Iper-2018</strain>
    </source>
</reference>
<accession>A0AC60PKZ9</accession>
<protein>
    <submittedName>
        <fullName evidence="1">Uncharacterized protein</fullName>
    </submittedName>
</protein>
<dbReference type="EMBL" id="JABSTQ010010445">
    <property type="protein sequence ID" value="KAG0420982.1"/>
    <property type="molecule type" value="Genomic_DNA"/>
</dbReference>